<dbReference type="InterPro" id="IPR032675">
    <property type="entry name" value="LRR_dom_sf"/>
</dbReference>
<dbReference type="PANTHER" id="PTHR45661:SF3">
    <property type="entry name" value="IG-LIKE DOMAIN-CONTAINING PROTEIN"/>
    <property type="match status" value="1"/>
</dbReference>
<feature type="signal peptide" evidence="1">
    <location>
        <begin position="1"/>
        <end position="20"/>
    </location>
</feature>
<dbReference type="InterPro" id="IPR053139">
    <property type="entry name" value="Surface_bspA-like"/>
</dbReference>
<gene>
    <name evidence="2" type="ORF">SAMN02910406_00273</name>
</gene>
<dbReference type="Proteomes" id="UP000182192">
    <property type="component" value="Unassembled WGS sequence"/>
</dbReference>
<dbReference type="GO" id="GO:0000272">
    <property type="term" value="P:polysaccharide catabolic process"/>
    <property type="evidence" value="ECO:0007669"/>
    <property type="project" value="InterPro"/>
</dbReference>
<reference evidence="2 3" key="1">
    <citation type="submission" date="2016-10" db="EMBL/GenBank/DDBJ databases">
        <authorList>
            <person name="de Groot N.N."/>
        </authorList>
    </citation>
    <scope>NUCLEOTIDE SEQUENCE [LARGE SCALE GENOMIC DNA]</scope>
    <source>
        <strain evidence="2 3">AR67</strain>
    </source>
</reference>
<protein>
    <submittedName>
        <fullName evidence="2">Leucine rich repeat-containing protein</fullName>
    </submittedName>
</protein>
<name>A0A1I1D709_RUMAL</name>
<evidence type="ECO:0000256" key="1">
    <source>
        <dbReference type="SAM" id="SignalP"/>
    </source>
</evidence>
<feature type="chain" id="PRO_5038390559" evidence="1">
    <location>
        <begin position="21"/>
        <end position="342"/>
    </location>
</feature>
<dbReference type="Pfam" id="PF13306">
    <property type="entry name" value="LRR_5"/>
    <property type="match status" value="2"/>
</dbReference>
<dbReference type="OrthoDB" id="1819527at2"/>
<proteinExistence type="predicted"/>
<dbReference type="PANTHER" id="PTHR45661">
    <property type="entry name" value="SURFACE ANTIGEN"/>
    <property type="match status" value="1"/>
</dbReference>
<dbReference type="Gene3D" id="1.10.1330.10">
    <property type="entry name" value="Dockerin domain"/>
    <property type="match status" value="1"/>
</dbReference>
<organism evidence="2 3">
    <name type="scientific">Ruminococcus albus</name>
    <dbReference type="NCBI Taxonomy" id="1264"/>
    <lineage>
        <taxon>Bacteria</taxon>
        <taxon>Bacillati</taxon>
        <taxon>Bacillota</taxon>
        <taxon>Clostridia</taxon>
        <taxon>Eubacteriales</taxon>
        <taxon>Oscillospiraceae</taxon>
        <taxon>Ruminococcus</taxon>
    </lineage>
</organism>
<evidence type="ECO:0000313" key="2">
    <source>
        <dbReference type="EMBL" id="SFB70731.1"/>
    </source>
</evidence>
<accession>A0A1I1D709</accession>
<dbReference type="AlphaFoldDB" id="A0A1I1D709"/>
<dbReference type="InterPro" id="IPR018247">
    <property type="entry name" value="EF_Hand_1_Ca_BS"/>
</dbReference>
<sequence length="342" mass="36963">MKSKKILAGLMALTFVLGGAAMPANTIVDTVLTASAEETFGDYTYKLLDDGTVEITNYNGNDENVVTPANIDGIPVTSIGELSFKECTNLKSVKISEGVTNIGRYAFANCTYLKDVTLPDSLERIGIDPFVNTEIESEQNNNGDYMIIDGWVIITLFDIENESLTIPDGVVGIADMTMMHGEIHLPDSLKYVGKGAFSDALSTEHRVYDTLEIPENVIKIYDVGFMYRAKSLVLHEGLEYIGKGAFLYITAKEITVPSSVTYIGESALGYNGKGEKIDGFTISGYTGTAAEKYAKDNGFEFISLGEVPPAKDTVKGDLNGDGVVNVTDLTKLAAHIKGKKLL</sequence>
<dbReference type="EMBL" id="FOKQ01000002">
    <property type="protein sequence ID" value="SFB70731.1"/>
    <property type="molecule type" value="Genomic_DNA"/>
</dbReference>
<dbReference type="RefSeq" id="WP_074959697.1">
    <property type="nucleotide sequence ID" value="NZ_FOKQ01000002.1"/>
</dbReference>
<dbReference type="InterPro" id="IPR036439">
    <property type="entry name" value="Dockerin_dom_sf"/>
</dbReference>
<evidence type="ECO:0000313" key="3">
    <source>
        <dbReference type="Proteomes" id="UP000182192"/>
    </source>
</evidence>
<dbReference type="PROSITE" id="PS00018">
    <property type="entry name" value="EF_HAND_1"/>
    <property type="match status" value="1"/>
</dbReference>
<dbReference type="Gene3D" id="3.80.10.10">
    <property type="entry name" value="Ribonuclease Inhibitor"/>
    <property type="match status" value="2"/>
</dbReference>
<dbReference type="InterPro" id="IPR026906">
    <property type="entry name" value="LRR_5"/>
</dbReference>
<keyword evidence="1" id="KW-0732">Signal</keyword>